<dbReference type="RefSeq" id="WP_205115550.1">
    <property type="nucleotide sequence ID" value="NZ_JAFBCM010000001.1"/>
</dbReference>
<name>A0ABV7YE57_9ACTN</name>
<evidence type="ECO:0000313" key="1">
    <source>
        <dbReference type="EMBL" id="MFC3763516.1"/>
    </source>
</evidence>
<reference evidence="2" key="1">
    <citation type="journal article" date="2019" name="Int. J. Syst. Evol. Microbiol.">
        <title>The Global Catalogue of Microorganisms (GCM) 10K type strain sequencing project: providing services to taxonomists for standard genome sequencing and annotation.</title>
        <authorList>
            <consortium name="The Broad Institute Genomics Platform"/>
            <consortium name="The Broad Institute Genome Sequencing Center for Infectious Disease"/>
            <person name="Wu L."/>
            <person name="Ma J."/>
        </authorList>
    </citation>
    <scope>NUCLEOTIDE SEQUENCE [LARGE SCALE GENOMIC DNA]</scope>
    <source>
        <strain evidence="2">CGMCC 4.7241</strain>
    </source>
</reference>
<comment type="caution">
    <text evidence="1">The sequence shown here is derived from an EMBL/GenBank/DDBJ whole genome shotgun (WGS) entry which is preliminary data.</text>
</comment>
<sequence length="239" mass="24735">MREPGRARSQRRRLGGRLLQANTVGSADIIDKQVKYPDLDPNAIDSAEVADNTLKSADVLNNSLSGVDVLDNSLGAADIAANGVGSSEVATNSLTGADINEATLNVGPRVRARADAGPGDLSSGLGTVGGTLSLPTDTWLIHAKVNAYSTKYDPANEVLSASCVLRFGTTDLDVSRVWGDNDYLGGSPRGGGTMSMIGWATGSGLVAVGCQDQATSSNTAAQMQWHQLRIVAVPLNALN</sequence>
<proteinExistence type="predicted"/>
<protein>
    <recommendedName>
        <fullName evidence="3">Pentapeptide repeat-containing protein</fullName>
    </recommendedName>
</protein>
<gene>
    <name evidence="1" type="ORF">ACFOUW_21940</name>
</gene>
<dbReference type="EMBL" id="JBHRZH010000019">
    <property type="protein sequence ID" value="MFC3763516.1"/>
    <property type="molecule type" value="Genomic_DNA"/>
</dbReference>
<evidence type="ECO:0008006" key="3">
    <source>
        <dbReference type="Google" id="ProtNLM"/>
    </source>
</evidence>
<dbReference type="Proteomes" id="UP001595699">
    <property type="component" value="Unassembled WGS sequence"/>
</dbReference>
<keyword evidence="2" id="KW-1185">Reference proteome</keyword>
<accession>A0ABV7YE57</accession>
<organism evidence="1 2">
    <name type="scientific">Tenggerimyces flavus</name>
    <dbReference type="NCBI Taxonomy" id="1708749"/>
    <lineage>
        <taxon>Bacteria</taxon>
        <taxon>Bacillati</taxon>
        <taxon>Actinomycetota</taxon>
        <taxon>Actinomycetes</taxon>
        <taxon>Propionibacteriales</taxon>
        <taxon>Nocardioidaceae</taxon>
        <taxon>Tenggerimyces</taxon>
    </lineage>
</organism>
<evidence type="ECO:0000313" key="2">
    <source>
        <dbReference type="Proteomes" id="UP001595699"/>
    </source>
</evidence>